<name>A0A380P208_WEIVI</name>
<evidence type="ECO:0000256" key="1">
    <source>
        <dbReference type="SAM" id="Coils"/>
    </source>
</evidence>
<dbReference type="Proteomes" id="UP000254621">
    <property type="component" value="Unassembled WGS sequence"/>
</dbReference>
<dbReference type="AlphaFoldDB" id="A0A380P208"/>
<feature type="coiled-coil region" evidence="1">
    <location>
        <begin position="32"/>
        <end position="59"/>
    </location>
</feature>
<proteinExistence type="predicted"/>
<accession>A0A380P208</accession>
<sequence length="91" mass="10754">MIAQKQADLMRLNWLAERQPWQQAVTQNEQLLERIYQQLTQTKQQLAKLEQQQVKIDAMVAEQAARADDIEKNSLVYVKSKRICFRLHSKT</sequence>
<gene>
    <name evidence="2" type="ORF">NCTC13645_01524</name>
</gene>
<reference evidence="2 3" key="1">
    <citation type="submission" date="2018-06" db="EMBL/GenBank/DDBJ databases">
        <authorList>
            <consortium name="Pathogen Informatics"/>
            <person name="Doyle S."/>
        </authorList>
    </citation>
    <scope>NUCLEOTIDE SEQUENCE [LARGE SCALE GENOMIC DNA]</scope>
    <source>
        <strain evidence="2 3">NCTC13645</strain>
    </source>
</reference>
<organism evidence="2 3">
    <name type="scientific">Weissella viridescens</name>
    <name type="common">Lactobacillus viridescens</name>
    <dbReference type="NCBI Taxonomy" id="1629"/>
    <lineage>
        <taxon>Bacteria</taxon>
        <taxon>Bacillati</taxon>
        <taxon>Bacillota</taxon>
        <taxon>Bacilli</taxon>
        <taxon>Lactobacillales</taxon>
        <taxon>Lactobacillaceae</taxon>
        <taxon>Weissella</taxon>
    </lineage>
</organism>
<evidence type="ECO:0000313" key="3">
    <source>
        <dbReference type="Proteomes" id="UP000254621"/>
    </source>
</evidence>
<evidence type="ECO:0000313" key="2">
    <source>
        <dbReference type="EMBL" id="SUP59270.1"/>
    </source>
</evidence>
<protein>
    <submittedName>
        <fullName evidence="2">Uncharacterized protein</fullName>
    </submittedName>
</protein>
<dbReference type="EMBL" id="UHIV01000004">
    <property type="protein sequence ID" value="SUP59270.1"/>
    <property type="molecule type" value="Genomic_DNA"/>
</dbReference>
<keyword evidence="1" id="KW-0175">Coiled coil</keyword>